<organism evidence="1 2">
    <name type="scientific">Linderina macrospora</name>
    <dbReference type="NCBI Taxonomy" id="4868"/>
    <lineage>
        <taxon>Eukaryota</taxon>
        <taxon>Fungi</taxon>
        <taxon>Fungi incertae sedis</taxon>
        <taxon>Zoopagomycota</taxon>
        <taxon>Kickxellomycotina</taxon>
        <taxon>Kickxellomycetes</taxon>
        <taxon>Kickxellales</taxon>
        <taxon>Kickxellaceae</taxon>
        <taxon>Linderina</taxon>
    </lineage>
</organism>
<evidence type="ECO:0000313" key="2">
    <source>
        <dbReference type="Proteomes" id="UP001150603"/>
    </source>
</evidence>
<sequence>SFRTAVRIDPRHCNAWHGLGTAYLRLEKVDLAEYHFSRALSLNNQNPLLLQSAAAVLEARNDNVQALATYERIERMMQPATASNSSSSSSRGKEVDEAAQDSSGYGAVSTEQGVLVGGLGSHHALNFVMFKRARILMILTRYAEAAAVFEQLLHRCPREFNVPFLLGQTYTHLHRYREAAACLTRALDIAPENAPSVRELFDSLYQQQQQQPDGQDGGGAQSVPANTPSEAALSRTPDNIFVEEDLMMTTPQGSSPYFQSPALYAGRRGEQDWRQDWQALDNADDRVDRVLRFDLD</sequence>
<gene>
    <name evidence="1" type="primary">CDC27</name>
    <name evidence="1" type="ORF">FBU59_000133</name>
</gene>
<dbReference type="Proteomes" id="UP001150603">
    <property type="component" value="Unassembled WGS sequence"/>
</dbReference>
<reference evidence="1" key="1">
    <citation type="submission" date="2022-07" db="EMBL/GenBank/DDBJ databases">
        <title>Phylogenomic reconstructions and comparative analyses of Kickxellomycotina fungi.</title>
        <authorList>
            <person name="Reynolds N.K."/>
            <person name="Stajich J.E."/>
            <person name="Barry K."/>
            <person name="Grigoriev I.V."/>
            <person name="Crous P."/>
            <person name="Smith M.E."/>
        </authorList>
    </citation>
    <scope>NUCLEOTIDE SEQUENCE</scope>
    <source>
        <strain evidence="1">NRRL 5244</strain>
    </source>
</reference>
<comment type="caution">
    <text evidence="1">The sequence shown here is derived from an EMBL/GenBank/DDBJ whole genome shotgun (WGS) entry which is preliminary data.</text>
</comment>
<evidence type="ECO:0000313" key="1">
    <source>
        <dbReference type="EMBL" id="KAJ1951468.1"/>
    </source>
</evidence>
<name>A0ACC1JI15_9FUNG</name>
<dbReference type="EMBL" id="JANBPW010000013">
    <property type="protein sequence ID" value="KAJ1951468.1"/>
    <property type="molecule type" value="Genomic_DNA"/>
</dbReference>
<accession>A0ACC1JI15</accession>
<protein>
    <submittedName>
        <fullName evidence="1">Anaphase-promoting complex subunit cdc27</fullName>
    </submittedName>
</protein>
<feature type="non-terminal residue" evidence="1">
    <location>
        <position position="1"/>
    </location>
</feature>
<keyword evidence="2" id="KW-1185">Reference proteome</keyword>
<proteinExistence type="predicted"/>